<evidence type="ECO:0000256" key="1">
    <source>
        <dbReference type="ARBA" id="ARBA00004167"/>
    </source>
</evidence>
<dbReference type="Gene3D" id="3.30.700.10">
    <property type="entry name" value="Glycoprotein, Type 4 Pilin"/>
    <property type="match status" value="1"/>
</dbReference>
<evidence type="ECO:0008006" key="9">
    <source>
        <dbReference type="Google" id="ProtNLM"/>
    </source>
</evidence>
<keyword evidence="2" id="KW-0488">Methylation</keyword>
<gene>
    <name evidence="7" type="ORF">A3J05_03210</name>
</gene>
<dbReference type="NCBIfam" id="TIGR02532">
    <property type="entry name" value="IV_pilin_GFxxxE"/>
    <property type="match status" value="1"/>
</dbReference>
<accession>A0A1F5QAE6</accession>
<dbReference type="EMBL" id="MFFF01000025">
    <property type="protein sequence ID" value="OGE98872.1"/>
    <property type="molecule type" value="Genomic_DNA"/>
</dbReference>
<dbReference type="GO" id="GO:0015627">
    <property type="term" value="C:type II protein secretion system complex"/>
    <property type="evidence" value="ECO:0007669"/>
    <property type="project" value="InterPro"/>
</dbReference>
<dbReference type="PANTHER" id="PTHR30093">
    <property type="entry name" value="GENERAL SECRETION PATHWAY PROTEIN G"/>
    <property type="match status" value="1"/>
</dbReference>
<dbReference type="InterPro" id="IPR045584">
    <property type="entry name" value="Pilin-like"/>
</dbReference>
<dbReference type="GO" id="GO:0016020">
    <property type="term" value="C:membrane"/>
    <property type="evidence" value="ECO:0007669"/>
    <property type="project" value="UniProtKB-SubCell"/>
</dbReference>
<dbReference type="GO" id="GO:0015628">
    <property type="term" value="P:protein secretion by the type II secretion system"/>
    <property type="evidence" value="ECO:0007669"/>
    <property type="project" value="InterPro"/>
</dbReference>
<evidence type="ECO:0000256" key="4">
    <source>
        <dbReference type="ARBA" id="ARBA00022989"/>
    </source>
</evidence>
<evidence type="ECO:0000256" key="5">
    <source>
        <dbReference type="ARBA" id="ARBA00023136"/>
    </source>
</evidence>
<dbReference type="PANTHER" id="PTHR30093:SF44">
    <property type="entry name" value="TYPE II SECRETION SYSTEM CORE PROTEIN G"/>
    <property type="match status" value="1"/>
</dbReference>
<evidence type="ECO:0000313" key="7">
    <source>
        <dbReference type="EMBL" id="OGE98872.1"/>
    </source>
</evidence>
<dbReference type="AlphaFoldDB" id="A0A1F5QAE6"/>
<dbReference type="Pfam" id="PF07963">
    <property type="entry name" value="N_methyl"/>
    <property type="match status" value="1"/>
</dbReference>
<keyword evidence="3 6" id="KW-0812">Transmembrane</keyword>
<keyword evidence="5 6" id="KW-0472">Membrane</keyword>
<reference evidence="7 8" key="1">
    <citation type="journal article" date="2016" name="Nat. Commun.">
        <title>Thousands of microbial genomes shed light on interconnected biogeochemical processes in an aquifer system.</title>
        <authorList>
            <person name="Anantharaman K."/>
            <person name="Brown C.T."/>
            <person name="Hug L.A."/>
            <person name="Sharon I."/>
            <person name="Castelle C.J."/>
            <person name="Probst A.J."/>
            <person name="Thomas B.C."/>
            <person name="Singh A."/>
            <person name="Wilkins M.J."/>
            <person name="Karaoz U."/>
            <person name="Brodie E.L."/>
            <person name="Williams K.H."/>
            <person name="Hubbard S.S."/>
            <person name="Banfield J.F."/>
        </authorList>
    </citation>
    <scope>NUCLEOTIDE SEQUENCE [LARGE SCALE GENOMIC DNA]</scope>
</reference>
<comment type="caution">
    <text evidence="7">The sequence shown here is derived from an EMBL/GenBank/DDBJ whole genome shotgun (WGS) entry which is preliminary data.</text>
</comment>
<dbReference type="PRINTS" id="PR00813">
    <property type="entry name" value="BCTERIALGSPG"/>
</dbReference>
<dbReference type="InterPro" id="IPR000983">
    <property type="entry name" value="Bac_GSPG_pilin"/>
</dbReference>
<keyword evidence="4 6" id="KW-1133">Transmembrane helix</keyword>
<feature type="transmembrane region" description="Helical" evidence="6">
    <location>
        <begin position="12"/>
        <end position="33"/>
    </location>
</feature>
<protein>
    <recommendedName>
        <fullName evidence="9">Type II secretion system protein GspG C-terminal domain-containing protein</fullName>
    </recommendedName>
</protein>
<dbReference type="PROSITE" id="PS00409">
    <property type="entry name" value="PROKAR_NTER_METHYL"/>
    <property type="match status" value="1"/>
</dbReference>
<organism evidence="7 8">
    <name type="scientific">Candidatus Doudnabacteria bacterium RIFCSPLOWO2_02_FULL_48_13</name>
    <dbReference type="NCBI Taxonomy" id="1817845"/>
    <lineage>
        <taxon>Bacteria</taxon>
        <taxon>Candidatus Doudnaibacteriota</taxon>
    </lineage>
</organism>
<evidence type="ECO:0000256" key="6">
    <source>
        <dbReference type="SAM" id="Phobius"/>
    </source>
</evidence>
<dbReference type="InterPro" id="IPR012902">
    <property type="entry name" value="N_methyl_site"/>
</dbReference>
<dbReference type="SUPFAM" id="SSF54523">
    <property type="entry name" value="Pili subunits"/>
    <property type="match status" value="1"/>
</dbReference>
<evidence type="ECO:0000256" key="3">
    <source>
        <dbReference type="ARBA" id="ARBA00022692"/>
    </source>
</evidence>
<sequence>MKNKKGFTLIELLVVISIIGLLASVILISLNSARAKARDAKRIGDLRQLSTALEFYFDQNSAYPPDAVSCDTSAGASADVLPGCSPGSDTTPGPGDFWAAGGFKLVSPQFLAAAPWDPRNIRPYMYLYEPVQSETEFGITCGAAACAYVLSALLETATPLADPGCNARYPTHNFCISAGGAQ</sequence>
<dbReference type="Proteomes" id="UP000177235">
    <property type="component" value="Unassembled WGS sequence"/>
</dbReference>
<comment type="subcellular location">
    <subcellularLocation>
        <location evidence="1">Membrane</location>
        <topology evidence="1">Single-pass membrane protein</topology>
    </subcellularLocation>
</comment>
<evidence type="ECO:0000256" key="2">
    <source>
        <dbReference type="ARBA" id="ARBA00022481"/>
    </source>
</evidence>
<evidence type="ECO:0000313" key="8">
    <source>
        <dbReference type="Proteomes" id="UP000177235"/>
    </source>
</evidence>
<name>A0A1F5QAE6_9BACT</name>
<proteinExistence type="predicted"/>